<keyword evidence="3" id="KW-1185">Reference proteome</keyword>
<keyword evidence="1" id="KW-1133">Transmembrane helix</keyword>
<dbReference type="KEGG" id="fcy:FRACYDRAFT_216337"/>
<name>A0A1E7FZ09_9STRA</name>
<gene>
    <name evidence="2" type="ORF">FRACYDRAFT_216337</name>
</gene>
<evidence type="ECO:0000313" key="2">
    <source>
        <dbReference type="EMBL" id="OEU23376.1"/>
    </source>
</evidence>
<dbReference type="AlphaFoldDB" id="A0A1E7FZ09"/>
<dbReference type="Proteomes" id="UP000095751">
    <property type="component" value="Unassembled WGS sequence"/>
</dbReference>
<dbReference type="InParanoid" id="A0A1E7FZ09"/>
<reference evidence="2 3" key="1">
    <citation type="submission" date="2016-09" db="EMBL/GenBank/DDBJ databases">
        <title>Extensive genetic diversity and differential bi-allelic expression allows diatom success in the polar Southern Ocean.</title>
        <authorList>
            <consortium name="DOE Joint Genome Institute"/>
            <person name="Mock T."/>
            <person name="Otillar R.P."/>
            <person name="Strauss J."/>
            <person name="Dupont C."/>
            <person name="Frickenhaus S."/>
            <person name="Maumus F."/>
            <person name="Mcmullan M."/>
            <person name="Sanges R."/>
            <person name="Schmutz J."/>
            <person name="Toseland A."/>
            <person name="Valas R."/>
            <person name="Veluchamy A."/>
            <person name="Ward B.J."/>
            <person name="Allen A."/>
            <person name="Barry K."/>
            <person name="Falciatore A."/>
            <person name="Ferrante M."/>
            <person name="Fortunato A.E."/>
            <person name="Gloeckner G."/>
            <person name="Gruber A."/>
            <person name="Hipkin R."/>
            <person name="Janech M."/>
            <person name="Kroth P."/>
            <person name="Leese F."/>
            <person name="Lindquist E."/>
            <person name="Lyon B.R."/>
            <person name="Martin J."/>
            <person name="Mayer C."/>
            <person name="Parker M."/>
            <person name="Quesneville H."/>
            <person name="Raymond J."/>
            <person name="Uhlig C."/>
            <person name="Valentin K.U."/>
            <person name="Worden A.Z."/>
            <person name="Armbrust E.V."/>
            <person name="Bowler C."/>
            <person name="Green B."/>
            <person name="Moulton V."/>
            <person name="Van Oosterhout C."/>
            <person name="Grigoriev I."/>
        </authorList>
    </citation>
    <scope>NUCLEOTIDE SEQUENCE [LARGE SCALE GENOMIC DNA]</scope>
    <source>
        <strain evidence="2 3">CCMP1102</strain>
    </source>
</reference>
<sequence>MPTVYLLIYHTQDLHTCDRNKQANTRLAAAIACSNSPTVALDFHFYLPSLPFSILAACVVAGKKKIIIT</sequence>
<evidence type="ECO:0000256" key="1">
    <source>
        <dbReference type="SAM" id="Phobius"/>
    </source>
</evidence>
<feature type="transmembrane region" description="Helical" evidence="1">
    <location>
        <begin position="43"/>
        <end position="62"/>
    </location>
</feature>
<proteinExistence type="predicted"/>
<protein>
    <submittedName>
        <fullName evidence="2">Uncharacterized protein</fullName>
    </submittedName>
</protein>
<keyword evidence="1" id="KW-0472">Membrane</keyword>
<dbReference type="EMBL" id="KV784353">
    <property type="protein sequence ID" value="OEU23376.1"/>
    <property type="molecule type" value="Genomic_DNA"/>
</dbReference>
<evidence type="ECO:0000313" key="3">
    <source>
        <dbReference type="Proteomes" id="UP000095751"/>
    </source>
</evidence>
<organism evidence="2 3">
    <name type="scientific">Fragilariopsis cylindrus CCMP1102</name>
    <dbReference type="NCBI Taxonomy" id="635003"/>
    <lineage>
        <taxon>Eukaryota</taxon>
        <taxon>Sar</taxon>
        <taxon>Stramenopiles</taxon>
        <taxon>Ochrophyta</taxon>
        <taxon>Bacillariophyta</taxon>
        <taxon>Bacillariophyceae</taxon>
        <taxon>Bacillariophycidae</taxon>
        <taxon>Bacillariales</taxon>
        <taxon>Bacillariaceae</taxon>
        <taxon>Fragilariopsis</taxon>
    </lineage>
</organism>
<keyword evidence="1" id="KW-0812">Transmembrane</keyword>
<accession>A0A1E7FZ09</accession>